<comment type="caution">
    <text evidence="2">The sequence shown here is derived from an EMBL/GenBank/DDBJ whole genome shotgun (WGS) entry which is preliminary data.</text>
</comment>
<organism evidence="2 3">
    <name type="scientific">Embleya hyalina</name>
    <dbReference type="NCBI Taxonomy" id="516124"/>
    <lineage>
        <taxon>Bacteria</taxon>
        <taxon>Bacillati</taxon>
        <taxon>Actinomycetota</taxon>
        <taxon>Actinomycetes</taxon>
        <taxon>Kitasatosporales</taxon>
        <taxon>Streptomycetaceae</taxon>
        <taxon>Embleya</taxon>
    </lineage>
</organism>
<accession>A0A401Z1W6</accession>
<dbReference type="EMBL" id="BIFH01000042">
    <property type="protein sequence ID" value="GCE00824.1"/>
    <property type="molecule type" value="Genomic_DNA"/>
</dbReference>
<protein>
    <submittedName>
        <fullName evidence="2">Uncharacterized protein</fullName>
    </submittedName>
</protein>
<feature type="region of interest" description="Disordered" evidence="1">
    <location>
        <begin position="1"/>
        <end position="29"/>
    </location>
</feature>
<dbReference type="AlphaFoldDB" id="A0A401Z1W6"/>
<evidence type="ECO:0000313" key="3">
    <source>
        <dbReference type="Proteomes" id="UP000286931"/>
    </source>
</evidence>
<evidence type="ECO:0000313" key="2">
    <source>
        <dbReference type="EMBL" id="GCE00824.1"/>
    </source>
</evidence>
<evidence type="ECO:0000256" key="1">
    <source>
        <dbReference type="SAM" id="MobiDB-lite"/>
    </source>
</evidence>
<dbReference type="Proteomes" id="UP000286931">
    <property type="component" value="Unassembled WGS sequence"/>
</dbReference>
<sequence>MRGADARERLTDVTPIQPTRRRRRRDRTRTIAATPGLVSIRPRGAASAGPEPLRRLHGGLHPILDNPDGTRTLLTSVDRDLFDD</sequence>
<reference evidence="2 3" key="1">
    <citation type="submission" date="2018-12" db="EMBL/GenBank/DDBJ databases">
        <title>Draft genome sequence of Embleya hyalina NBRC 13850T.</title>
        <authorList>
            <person name="Komaki H."/>
            <person name="Hosoyama A."/>
            <person name="Kimura A."/>
            <person name="Ichikawa N."/>
            <person name="Tamura T."/>
        </authorList>
    </citation>
    <scope>NUCLEOTIDE SEQUENCE [LARGE SCALE GENOMIC DNA]</scope>
    <source>
        <strain evidence="2 3">NBRC 13850</strain>
    </source>
</reference>
<gene>
    <name evidence="2" type="ORF">EHYA_08550</name>
</gene>
<proteinExistence type="predicted"/>
<keyword evidence="3" id="KW-1185">Reference proteome</keyword>
<feature type="compositionally biased region" description="Basic and acidic residues" evidence="1">
    <location>
        <begin position="1"/>
        <end position="11"/>
    </location>
</feature>
<name>A0A401Z1W6_9ACTN</name>